<sequence>MKTQLTTLTPEECDKLLDHLQKPPNNSASPRVHHRNYTMALLMLDAGCRVGELVQLE</sequence>
<dbReference type="InterPro" id="IPR013762">
    <property type="entry name" value="Integrase-like_cat_sf"/>
</dbReference>
<organism evidence="3">
    <name type="scientific">marine sediment metagenome</name>
    <dbReference type="NCBI Taxonomy" id="412755"/>
    <lineage>
        <taxon>unclassified sequences</taxon>
        <taxon>metagenomes</taxon>
        <taxon>ecological metagenomes</taxon>
    </lineage>
</organism>
<dbReference type="GO" id="GO:0003677">
    <property type="term" value="F:DNA binding"/>
    <property type="evidence" value="ECO:0007669"/>
    <property type="project" value="InterPro"/>
</dbReference>
<dbReference type="GO" id="GO:0006310">
    <property type="term" value="P:DNA recombination"/>
    <property type="evidence" value="ECO:0007669"/>
    <property type="project" value="UniProtKB-KW"/>
</dbReference>
<dbReference type="EMBL" id="BARU01036808">
    <property type="protein sequence ID" value="GAH81189.1"/>
    <property type="molecule type" value="Genomic_DNA"/>
</dbReference>
<gene>
    <name evidence="3" type="ORF">S03H2_57426</name>
</gene>
<comment type="caution">
    <text evidence="3">The sequence shown here is derived from an EMBL/GenBank/DDBJ whole genome shotgun (WGS) entry which is preliminary data.</text>
</comment>
<dbReference type="PROSITE" id="PS51898">
    <property type="entry name" value="TYR_RECOMBINASE"/>
    <property type="match status" value="1"/>
</dbReference>
<feature type="domain" description="Tyr recombinase" evidence="2">
    <location>
        <begin position="3"/>
        <end position="57"/>
    </location>
</feature>
<feature type="non-terminal residue" evidence="3">
    <location>
        <position position="57"/>
    </location>
</feature>
<proteinExistence type="predicted"/>
<name>X1JSD2_9ZZZZ</name>
<dbReference type="InterPro" id="IPR011010">
    <property type="entry name" value="DNA_brk_join_enz"/>
</dbReference>
<dbReference type="Gene3D" id="1.10.443.10">
    <property type="entry name" value="Intergrase catalytic core"/>
    <property type="match status" value="1"/>
</dbReference>
<dbReference type="GO" id="GO:0015074">
    <property type="term" value="P:DNA integration"/>
    <property type="evidence" value="ECO:0007669"/>
    <property type="project" value="InterPro"/>
</dbReference>
<dbReference type="SUPFAM" id="SSF56349">
    <property type="entry name" value="DNA breaking-rejoining enzymes"/>
    <property type="match status" value="1"/>
</dbReference>
<reference evidence="3" key="1">
    <citation type="journal article" date="2014" name="Front. Microbiol.">
        <title>High frequency of phylogenetically diverse reductive dehalogenase-homologous genes in deep subseafloor sedimentary metagenomes.</title>
        <authorList>
            <person name="Kawai M."/>
            <person name="Futagami T."/>
            <person name="Toyoda A."/>
            <person name="Takaki Y."/>
            <person name="Nishi S."/>
            <person name="Hori S."/>
            <person name="Arai W."/>
            <person name="Tsubouchi T."/>
            <person name="Morono Y."/>
            <person name="Uchiyama I."/>
            <person name="Ito T."/>
            <person name="Fujiyama A."/>
            <person name="Inagaki F."/>
            <person name="Takami H."/>
        </authorList>
    </citation>
    <scope>NUCLEOTIDE SEQUENCE</scope>
    <source>
        <strain evidence="3">Expedition CK06-06</strain>
    </source>
</reference>
<evidence type="ECO:0000313" key="3">
    <source>
        <dbReference type="EMBL" id="GAH81189.1"/>
    </source>
</evidence>
<keyword evidence="1" id="KW-0233">DNA recombination</keyword>
<dbReference type="InterPro" id="IPR002104">
    <property type="entry name" value="Integrase_catalytic"/>
</dbReference>
<accession>X1JSD2</accession>
<protein>
    <recommendedName>
        <fullName evidence="2">Tyr recombinase domain-containing protein</fullName>
    </recommendedName>
</protein>
<evidence type="ECO:0000256" key="1">
    <source>
        <dbReference type="ARBA" id="ARBA00023172"/>
    </source>
</evidence>
<dbReference type="AlphaFoldDB" id="X1JSD2"/>
<evidence type="ECO:0000259" key="2">
    <source>
        <dbReference type="PROSITE" id="PS51898"/>
    </source>
</evidence>